<feature type="transmembrane region" description="Helical" evidence="7">
    <location>
        <begin position="263"/>
        <end position="285"/>
    </location>
</feature>
<feature type="compositionally biased region" description="Low complexity" evidence="6">
    <location>
        <begin position="290"/>
        <end position="300"/>
    </location>
</feature>
<keyword evidence="4 7" id="KW-0472">Membrane</keyword>
<evidence type="ECO:0000256" key="1">
    <source>
        <dbReference type="ARBA" id="ARBA00004141"/>
    </source>
</evidence>
<evidence type="ECO:0000256" key="6">
    <source>
        <dbReference type="SAM" id="MobiDB-lite"/>
    </source>
</evidence>
<feature type="transmembrane region" description="Helical" evidence="7">
    <location>
        <begin position="62"/>
        <end position="83"/>
    </location>
</feature>
<comment type="similarity">
    <text evidence="5">Belongs to the SAT4 family.</text>
</comment>
<sequence>MEALSKRENIPFTVIGTPPSNVHSRRNFPWVATSVFLGLSTVSLLMRFVARWQQFKRLRLDDYLILAGYFIALMPSICIYIMLENGLGYHMQNLDQATRTRFLKADFALQRANQPALACIKISILVFYMHIFTTKPFRIAAWVNIVYTLLWAIIGWCVNLTVCHPVSYFYDRTTPGGYCASQQVSGAANGALGVFGDVVILLLPLFVVRKLQLNLRKKIAMSCIFFLGGFVCIASGLRIWAVLGAEPKDVTYAQATASTWTAIEMQVAILSANLPTLAPLFGNFFRNRSRRGASSGQSGSKSKRGPNGTSTNESNRRSRAVTARTMTTHDGFERISDDLDTGSKNDSVRDLELGDRTILVKKEFSTTVETRPTLGEEDNYELKHMKTWKRQED</sequence>
<feature type="transmembrane region" description="Helical" evidence="7">
    <location>
        <begin position="145"/>
        <end position="167"/>
    </location>
</feature>
<feature type="transmembrane region" description="Helical" evidence="7">
    <location>
        <begin position="115"/>
        <end position="133"/>
    </location>
</feature>
<feature type="region of interest" description="Disordered" evidence="6">
    <location>
        <begin position="290"/>
        <end position="321"/>
    </location>
</feature>
<dbReference type="GO" id="GO:0016020">
    <property type="term" value="C:membrane"/>
    <property type="evidence" value="ECO:0007669"/>
    <property type="project" value="UniProtKB-SubCell"/>
</dbReference>
<evidence type="ECO:0000313" key="10">
    <source>
        <dbReference type="Proteomes" id="UP001174694"/>
    </source>
</evidence>
<dbReference type="PANTHER" id="PTHR33048:SF47">
    <property type="entry name" value="INTEGRAL MEMBRANE PROTEIN-RELATED"/>
    <property type="match status" value="1"/>
</dbReference>
<keyword evidence="10" id="KW-1185">Reference proteome</keyword>
<dbReference type="InterPro" id="IPR052337">
    <property type="entry name" value="SAT4-like"/>
</dbReference>
<comment type="subcellular location">
    <subcellularLocation>
        <location evidence="1">Membrane</location>
        <topology evidence="1">Multi-pass membrane protein</topology>
    </subcellularLocation>
</comment>
<keyword evidence="2 7" id="KW-0812">Transmembrane</keyword>
<protein>
    <recommendedName>
        <fullName evidence="8">Rhodopsin domain-containing protein</fullName>
    </recommendedName>
</protein>
<dbReference type="Proteomes" id="UP001174694">
    <property type="component" value="Unassembled WGS sequence"/>
</dbReference>
<evidence type="ECO:0000256" key="4">
    <source>
        <dbReference type="ARBA" id="ARBA00023136"/>
    </source>
</evidence>
<dbReference type="PANTHER" id="PTHR33048">
    <property type="entry name" value="PTH11-LIKE INTEGRAL MEMBRANE PROTEIN (AFU_ORTHOLOGUE AFUA_5G11245)"/>
    <property type="match status" value="1"/>
</dbReference>
<evidence type="ECO:0000259" key="8">
    <source>
        <dbReference type="Pfam" id="PF20684"/>
    </source>
</evidence>
<evidence type="ECO:0000256" key="7">
    <source>
        <dbReference type="SAM" id="Phobius"/>
    </source>
</evidence>
<dbReference type="EMBL" id="JANBVO010000057">
    <property type="protein sequence ID" value="KAJ9132424.1"/>
    <property type="molecule type" value="Genomic_DNA"/>
</dbReference>
<feature type="transmembrane region" description="Helical" evidence="7">
    <location>
        <begin position="219"/>
        <end position="243"/>
    </location>
</feature>
<proteinExistence type="inferred from homology"/>
<keyword evidence="3 7" id="KW-1133">Transmembrane helix</keyword>
<dbReference type="AlphaFoldDB" id="A0AA38R3Z5"/>
<dbReference type="Pfam" id="PF20684">
    <property type="entry name" value="Fung_rhodopsin"/>
    <property type="match status" value="1"/>
</dbReference>
<evidence type="ECO:0000256" key="3">
    <source>
        <dbReference type="ARBA" id="ARBA00022989"/>
    </source>
</evidence>
<dbReference type="InterPro" id="IPR049326">
    <property type="entry name" value="Rhodopsin_dom_fungi"/>
</dbReference>
<comment type="caution">
    <text evidence="9">The sequence shown here is derived from an EMBL/GenBank/DDBJ whole genome shotgun (WGS) entry which is preliminary data.</text>
</comment>
<evidence type="ECO:0000256" key="5">
    <source>
        <dbReference type="ARBA" id="ARBA00038359"/>
    </source>
</evidence>
<name>A0AA38R3Z5_9PEZI</name>
<evidence type="ECO:0000256" key="2">
    <source>
        <dbReference type="ARBA" id="ARBA00022692"/>
    </source>
</evidence>
<feature type="transmembrane region" description="Helical" evidence="7">
    <location>
        <begin position="28"/>
        <end position="50"/>
    </location>
</feature>
<evidence type="ECO:0000313" key="9">
    <source>
        <dbReference type="EMBL" id="KAJ9132424.1"/>
    </source>
</evidence>
<feature type="domain" description="Rhodopsin" evidence="8">
    <location>
        <begin position="46"/>
        <end position="281"/>
    </location>
</feature>
<organism evidence="9 10">
    <name type="scientific">Pleurostoma richardsiae</name>
    <dbReference type="NCBI Taxonomy" id="41990"/>
    <lineage>
        <taxon>Eukaryota</taxon>
        <taxon>Fungi</taxon>
        <taxon>Dikarya</taxon>
        <taxon>Ascomycota</taxon>
        <taxon>Pezizomycotina</taxon>
        <taxon>Sordariomycetes</taxon>
        <taxon>Sordariomycetidae</taxon>
        <taxon>Calosphaeriales</taxon>
        <taxon>Pleurostomataceae</taxon>
        <taxon>Pleurostoma</taxon>
    </lineage>
</organism>
<gene>
    <name evidence="9" type="ORF">NKR23_g11202</name>
</gene>
<reference evidence="9" key="1">
    <citation type="submission" date="2022-07" db="EMBL/GenBank/DDBJ databases">
        <title>Fungi with potential for degradation of polypropylene.</title>
        <authorList>
            <person name="Gostincar C."/>
        </authorList>
    </citation>
    <scope>NUCLEOTIDE SEQUENCE</scope>
    <source>
        <strain evidence="9">EXF-13308</strain>
    </source>
</reference>
<accession>A0AA38R3Z5</accession>
<feature type="transmembrane region" description="Helical" evidence="7">
    <location>
        <begin position="187"/>
        <end position="207"/>
    </location>
</feature>